<protein>
    <submittedName>
        <fullName evidence="2">Uncharacterized protein</fullName>
    </submittedName>
</protein>
<feature type="region of interest" description="Disordered" evidence="1">
    <location>
        <begin position="142"/>
        <end position="167"/>
    </location>
</feature>
<name>A0ABR1T0X2_9PEZI</name>
<evidence type="ECO:0000256" key="1">
    <source>
        <dbReference type="SAM" id="MobiDB-lite"/>
    </source>
</evidence>
<comment type="caution">
    <text evidence="2">The sequence shown here is derived from an EMBL/GenBank/DDBJ whole genome shotgun (WGS) entry which is preliminary data.</text>
</comment>
<gene>
    <name evidence="2" type="ORF">PG993_008016</name>
</gene>
<dbReference type="Proteomes" id="UP001444661">
    <property type="component" value="Unassembled WGS sequence"/>
</dbReference>
<evidence type="ECO:0000313" key="2">
    <source>
        <dbReference type="EMBL" id="KAK8039605.1"/>
    </source>
</evidence>
<keyword evidence="3" id="KW-1185">Reference proteome</keyword>
<organism evidence="2 3">
    <name type="scientific">Apiospora rasikravindrae</name>
    <dbReference type="NCBI Taxonomy" id="990691"/>
    <lineage>
        <taxon>Eukaryota</taxon>
        <taxon>Fungi</taxon>
        <taxon>Dikarya</taxon>
        <taxon>Ascomycota</taxon>
        <taxon>Pezizomycotina</taxon>
        <taxon>Sordariomycetes</taxon>
        <taxon>Xylariomycetidae</taxon>
        <taxon>Amphisphaeriales</taxon>
        <taxon>Apiosporaceae</taxon>
        <taxon>Apiospora</taxon>
    </lineage>
</organism>
<evidence type="ECO:0000313" key="3">
    <source>
        <dbReference type="Proteomes" id="UP001444661"/>
    </source>
</evidence>
<reference evidence="2 3" key="1">
    <citation type="submission" date="2023-01" db="EMBL/GenBank/DDBJ databases">
        <title>Analysis of 21 Apiospora genomes using comparative genomics revels a genus with tremendous synthesis potential of carbohydrate active enzymes and secondary metabolites.</title>
        <authorList>
            <person name="Sorensen T."/>
        </authorList>
    </citation>
    <scope>NUCLEOTIDE SEQUENCE [LARGE SCALE GENOMIC DNA]</scope>
    <source>
        <strain evidence="2 3">CBS 33761</strain>
    </source>
</reference>
<accession>A0ABR1T0X2</accession>
<dbReference type="EMBL" id="JAQQWK010000006">
    <property type="protein sequence ID" value="KAK8039605.1"/>
    <property type="molecule type" value="Genomic_DNA"/>
</dbReference>
<sequence>MKIKPAGAEPQKLYNPYTTPYTAIGQTANSKKPCLPLESRSSRTLITLVHPYQVPRHHIPDQTPDAIPDVSKKPAAVIGPEPSMVTCAKTSDIFEKPGITNIVNQYCTMNHCKQTYRPYGLHQPTHKTVLSLGTLVTCEKGRSYDRSGWSAPPPSWGRRSSGGDGQN</sequence>
<proteinExistence type="predicted"/>